<dbReference type="GO" id="GO:0005886">
    <property type="term" value="C:plasma membrane"/>
    <property type="evidence" value="ECO:0007669"/>
    <property type="project" value="TreeGrafter"/>
</dbReference>
<dbReference type="PANTHER" id="PTHR39966:SF1">
    <property type="entry name" value="HEMERYTHRIN-LIKE DOMAIN-CONTAINING PROTEIN"/>
    <property type="match status" value="1"/>
</dbReference>
<organism evidence="2 3">
    <name type="scientific">Endozoicomonas elysicola</name>
    <dbReference type="NCBI Taxonomy" id="305900"/>
    <lineage>
        <taxon>Bacteria</taxon>
        <taxon>Pseudomonadati</taxon>
        <taxon>Pseudomonadota</taxon>
        <taxon>Gammaproteobacteria</taxon>
        <taxon>Oceanospirillales</taxon>
        <taxon>Endozoicomonadaceae</taxon>
        <taxon>Endozoicomonas</taxon>
    </lineage>
</organism>
<evidence type="ECO:0000313" key="3">
    <source>
        <dbReference type="Proteomes" id="UP000027997"/>
    </source>
</evidence>
<protein>
    <recommendedName>
        <fullName evidence="1">Hemerythrin-like domain-containing protein</fullName>
    </recommendedName>
</protein>
<proteinExistence type="predicted"/>
<keyword evidence="3" id="KW-1185">Reference proteome</keyword>
<dbReference type="Pfam" id="PF01814">
    <property type="entry name" value="Hemerythrin"/>
    <property type="match status" value="1"/>
</dbReference>
<comment type="caution">
    <text evidence="2">The sequence shown here is derived from an EMBL/GenBank/DDBJ whole genome shotgun (WGS) entry which is preliminary data.</text>
</comment>
<reference evidence="2 3" key="1">
    <citation type="submission" date="2014-06" db="EMBL/GenBank/DDBJ databases">
        <title>Whole Genome Sequences of Three Symbiotic Endozoicomonas Bacteria.</title>
        <authorList>
            <person name="Neave M.J."/>
            <person name="Apprill A."/>
            <person name="Voolstra C.R."/>
        </authorList>
    </citation>
    <scope>NUCLEOTIDE SEQUENCE [LARGE SCALE GENOMIC DNA]</scope>
    <source>
        <strain evidence="2 3">DSM 22380</strain>
    </source>
</reference>
<dbReference type="PANTHER" id="PTHR39966">
    <property type="entry name" value="BLL2471 PROTEIN-RELATED"/>
    <property type="match status" value="1"/>
</dbReference>
<dbReference type="STRING" id="305900.GV64_20035"/>
<dbReference type="Gene3D" id="1.20.120.520">
    <property type="entry name" value="nmb1532 protein domain like"/>
    <property type="match status" value="1"/>
</dbReference>
<sequence length="192" mass="22639">MTTVIDRIIKDHQHMARLLDYLDYEVTGYREGSEHAPQLNIIIEALDYMHNYPDAFHHPLESRLMARLRPRLGNKEERLQFDMIEEQHKQITAMTQKLVESFNTVASDRVVPINLLLAEYTLYSELQREHMDLENKFMIPAMQSLLTTDDLVLVDNDLKQMSDPLFGSHLWEAYEDLYQYVVERESTLEPVV</sequence>
<dbReference type="Proteomes" id="UP000027997">
    <property type="component" value="Unassembled WGS sequence"/>
</dbReference>
<accession>A0A081KEY5</accession>
<gene>
    <name evidence="2" type="ORF">GV64_20035</name>
</gene>
<dbReference type="AlphaFoldDB" id="A0A081KEY5"/>
<dbReference type="eggNOG" id="COG3945">
    <property type="taxonomic scope" value="Bacteria"/>
</dbReference>
<evidence type="ECO:0000259" key="1">
    <source>
        <dbReference type="Pfam" id="PF01814"/>
    </source>
</evidence>
<name>A0A081KEY5_9GAMM</name>
<dbReference type="EMBL" id="JOJP01000001">
    <property type="protein sequence ID" value="KEI72711.1"/>
    <property type="molecule type" value="Genomic_DNA"/>
</dbReference>
<feature type="domain" description="Hemerythrin-like" evidence="1">
    <location>
        <begin position="4"/>
        <end position="141"/>
    </location>
</feature>
<evidence type="ECO:0000313" key="2">
    <source>
        <dbReference type="EMBL" id="KEI72711.1"/>
    </source>
</evidence>
<dbReference type="InterPro" id="IPR012312">
    <property type="entry name" value="Hemerythrin-like"/>
</dbReference>
<dbReference type="RefSeq" id="WP_020581377.1">
    <property type="nucleotide sequence ID" value="NZ_JOJP01000001.1"/>
</dbReference>